<evidence type="ECO:0000313" key="2">
    <source>
        <dbReference type="Proteomes" id="UP000308267"/>
    </source>
</evidence>
<reference evidence="1 2" key="1">
    <citation type="journal article" date="2019" name="BMC Genomics">
        <title>New insights from Opisthorchis felineus genome: update on genomics of the epidemiologically important liver flukes.</title>
        <authorList>
            <person name="Ershov N.I."/>
            <person name="Mordvinov V.A."/>
            <person name="Prokhortchouk E.B."/>
            <person name="Pakharukova M.Y."/>
            <person name="Gunbin K.V."/>
            <person name="Ustyantsev K."/>
            <person name="Genaev M.A."/>
            <person name="Blinov A.G."/>
            <person name="Mazur A."/>
            <person name="Boulygina E."/>
            <person name="Tsygankova S."/>
            <person name="Khrameeva E."/>
            <person name="Chekanov N."/>
            <person name="Fan G."/>
            <person name="Xiao A."/>
            <person name="Zhang H."/>
            <person name="Xu X."/>
            <person name="Yang H."/>
            <person name="Solovyev V."/>
            <person name="Lee S.M."/>
            <person name="Liu X."/>
            <person name="Afonnikov D.A."/>
            <person name="Skryabin K.G."/>
        </authorList>
    </citation>
    <scope>NUCLEOTIDE SEQUENCE [LARGE SCALE GENOMIC DNA]</scope>
    <source>
        <strain evidence="1">AK-0245</strain>
        <tissue evidence="1">Whole organism</tissue>
    </source>
</reference>
<organism evidence="1 2">
    <name type="scientific">Opisthorchis felineus</name>
    <dbReference type="NCBI Taxonomy" id="147828"/>
    <lineage>
        <taxon>Eukaryota</taxon>
        <taxon>Metazoa</taxon>
        <taxon>Spiralia</taxon>
        <taxon>Lophotrochozoa</taxon>
        <taxon>Platyhelminthes</taxon>
        <taxon>Trematoda</taxon>
        <taxon>Digenea</taxon>
        <taxon>Opisthorchiida</taxon>
        <taxon>Opisthorchiata</taxon>
        <taxon>Opisthorchiidae</taxon>
        <taxon>Opisthorchis</taxon>
    </lineage>
</organism>
<accession>A0A4S2L6C6</accession>
<keyword evidence="2" id="KW-1185">Reference proteome</keyword>
<dbReference type="Proteomes" id="UP000308267">
    <property type="component" value="Unassembled WGS sequence"/>
</dbReference>
<sequence>MAITQLQLNCLHRWRNRSCLLLVFGRSPLFFLKTNVPVQINSNSQLTETFKPRWVKSFGVINFNPFETMLLFAFCRQLRSGLLSSNKTPLCLSSLFLKANQSVS</sequence>
<name>A0A4S2L6C6_OPIFE</name>
<gene>
    <name evidence="1" type="ORF">CRM22_009854</name>
</gene>
<dbReference type="AlphaFoldDB" id="A0A4S2L6C6"/>
<protein>
    <submittedName>
        <fullName evidence="1">Uncharacterized protein</fullName>
    </submittedName>
</protein>
<dbReference type="EMBL" id="SJOL01009403">
    <property type="protein sequence ID" value="TGZ57796.1"/>
    <property type="molecule type" value="Genomic_DNA"/>
</dbReference>
<evidence type="ECO:0000313" key="1">
    <source>
        <dbReference type="EMBL" id="TGZ57796.1"/>
    </source>
</evidence>
<proteinExistence type="predicted"/>
<comment type="caution">
    <text evidence="1">The sequence shown here is derived from an EMBL/GenBank/DDBJ whole genome shotgun (WGS) entry which is preliminary data.</text>
</comment>